<feature type="transmembrane region" description="Helical" evidence="1">
    <location>
        <begin position="65"/>
        <end position="88"/>
    </location>
</feature>
<accession>A0A1J5Q947</accession>
<proteinExistence type="predicted"/>
<organism evidence="2">
    <name type="scientific">mine drainage metagenome</name>
    <dbReference type="NCBI Taxonomy" id="410659"/>
    <lineage>
        <taxon>unclassified sequences</taxon>
        <taxon>metagenomes</taxon>
        <taxon>ecological metagenomes</taxon>
    </lineage>
</organism>
<keyword evidence="1" id="KW-0472">Membrane</keyword>
<keyword evidence="1" id="KW-1133">Transmembrane helix</keyword>
<reference evidence="2" key="1">
    <citation type="submission" date="2016-10" db="EMBL/GenBank/DDBJ databases">
        <title>Sequence of Gallionella enrichment culture.</title>
        <authorList>
            <person name="Poehlein A."/>
            <person name="Muehling M."/>
            <person name="Daniel R."/>
        </authorList>
    </citation>
    <scope>NUCLEOTIDE SEQUENCE</scope>
</reference>
<gene>
    <name evidence="2" type="ORF">GALL_380680</name>
</gene>
<protein>
    <submittedName>
        <fullName evidence="2">Uncharacterized protein</fullName>
    </submittedName>
</protein>
<comment type="caution">
    <text evidence="2">The sequence shown here is derived from an EMBL/GenBank/DDBJ whole genome shotgun (WGS) entry which is preliminary data.</text>
</comment>
<evidence type="ECO:0000313" key="2">
    <source>
        <dbReference type="EMBL" id="OIQ80182.1"/>
    </source>
</evidence>
<evidence type="ECO:0000256" key="1">
    <source>
        <dbReference type="SAM" id="Phobius"/>
    </source>
</evidence>
<name>A0A1J5Q947_9ZZZZ</name>
<keyword evidence="1" id="KW-0812">Transmembrane</keyword>
<feature type="transmembrane region" description="Helical" evidence="1">
    <location>
        <begin position="20"/>
        <end position="45"/>
    </location>
</feature>
<dbReference type="AlphaFoldDB" id="A0A1J5Q947"/>
<dbReference type="EMBL" id="MLJW01001097">
    <property type="protein sequence ID" value="OIQ80182.1"/>
    <property type="molecule type" value="Genomic_DNA"/>
</dbReference>
<sequence>MTTAARAQVHRPRAYGYGALLVLAAWVGGPFAWIVLEFVAGMTFVSLVTDLAHKAMPFRFDKARALRVAIAISTASAACSIAFFILAFHRGTAVYTRNGIWCALFCGEGALHYIEHVRRAAILAESGRPRARR</sequence>